<accession>A0A8S9L542</accession>
<feature type="region of interest" description="Disordered" evidence="1">
    <location>
        <begin position="1"/>
        <end position="115"/>
    </location>
</feature>
<sequence length="115" mass="12570">MVRMGNRTRMRMTKGSTRAKARTTGFEISDSSAADQEDGQDGESDKDEDNEGVDMGQGEEIDDFQAYPPENPSEVRETTPRIENEGADQSTNADPPGPSVDDEDAAREQAKDAEE</sequence>
<name>A0A8S9L542_BRACR</name>
<proteinExistence type="predicted"/>
<evidence type="ECO:0000256" key="1">
    <source>
        <dbReference type="SAM" id="MobiDB-lite"/>
    </source>
</evidence>
<gene>
    <name evidence="2" type="ORF">F2Q70_00025572</name>
</gene>
<feature type="compositionally biased region" description="Basic and acidic residues" evidence="1">
    <location>
        <begin position="106"/>
        <end position="115"/>
    </location>
</feature>
<protein>
    <submittedName>
        <fullName evidence="2">Uncharacterized protein</fullName>
    </submittedName>
</protein>
<feature type="compositionally biased region" description="Basic and acidic residues" evidence="1">
    <location>
        <begin position="73"/>
        <end position="84"/>
    </location>
</feature>
<feature type="compositionally biased region" description="Basic residues" evidence="1">
    <location>
        <begin position="1"/>
        <end position="21"/>
    </location>
</feature>
<dbReference type="EMBL" id="QGKY02000094">
    <property type="protein sequence ID" value="KAF2601619.1"/>
    <property type="molecule type" value="Genomic_DNA"/>
</dbReference>
<reference evidence="2" key="1">
    <citation type="submission" date="2019-12" db="EMBL/GenBank/DDBJ databases">
        <title>Genome sequencing and annotation of Brassica cretica.</title>
        <authorList>
            <person name="Studholme D.J."/>
            <person name="Sarris P.F."/>
        </authorList>
    </citation>
    <scope>NUCLEOTIDE SEQUENCE</scope>
    <source>
        <strain evidence="2">PFS-102/07</strain>
        <tissue evidence="2">Leaf</tissue>
    </source>
</reference>
<dbReference type="AlphaFoldDB" id="A0A8S9L542"/>
<organism evidence="2">
    <name type="scientific">Brassica cretica</name>
    <name type="common">Mustard</name>
    <dbReference type="NCBI Taxonomy" id="69181"/>
    <lineage>
        <taxon>Eukaryota</taxon>
        <taxon>Viridiplantae</taxon>
        <taxon>Streptophyta</taxon>
        <taxon>Embryophyta</taxon>
        <taxon>Tracheophyta</taxon>
        <taxon>Spermatophyta</taxon>
        <taxon>Magnoliopsida</taxon>
        <taxon>eudicotyledons</taxon>
        <taxon>Gunneridae</taxon>
        <taxon>Pentapetalae</taxon>
        <taxon>rosids</taxon>
        <taxon>malvids</taxon>
        <taxon>Brassicales</taxon>
        <taxon>Brassicaceae</taxon>
        <taxon>Brassiceae</taxon>
        <taxon>Brassica</taxon>
    </lineage>
</organism>
<feature type="compositionally biased region" description="Acidic residues" evidence="1">
    <location>
        <begin position="35"/>
        <end position="63"/>
    </location>
</feature>
<comment type="caution">
    <text evidence="2">The sequence shown here is derived from an EMBL/GenBank/DDBJ whole genome shotgun (WGS) entry which is preliminary data.</text>
</comment>
<evidence type="ECO:0000313" key="2">
    <source>
        <dbReference type="EMBL" id="KAF2601619.1"/>
    </source>
</evidence>